<comment type="caution">
    <text evidence="2">The sequence shown here is derived from an EMBL/GenBank/DDBJ whole genome shotgun (WGS) entry which is preliminary data.</text>
</comment>
<name>A0AA37WA59_9GAMM</name>
<organism evidence="2 3">
    <name type="scientific">Litoribrevibacter albus</name>
    <dbReference type="NCBI Taxonomy" id="1473156"/>
    <lineage>
        <taxon>Bacteria</taxon>
        <taxon>Pseudomonadati</taxon>
        <taxon>Pseudomonadota</taxon>
        <taxon>Gammaproteobacteria</taxon>
        <taxon>Oceanospirillales</taxon>
        <taxon>Oceanospirillaceae</taxon>
        <taxon>Litoribrevibacter</taxon>
    </lineage>
</organism>
<reference evidence="2" key="1">
    <citation type="journal article" date="2014" name="Int. J. Syst. Evol. Microbiol.">
        <title>Complete genome sequence of Corynebacterium casei LMG S-19264T (=DSM 44701T), isolated from a smear-ripened cheese.</title>
        <authorList>
            <consortium name="US DOE Joint Genome Institute (JGI-PGF)"/>
            <person name="Walter F."/>
            <person name="Albersmeier A."/>
            <person name="Kalinowski J."/>
            <person name="Ruckert C."/>
        </authorList>
    </citation>
    <scope>NUCLEOTIDE SEQUENCE</scope>
    <source>
        <strain evidence="2">NBRC 110071</strain>
    </source>
</reference>
<proteinExistence type="predicted"/>
<accession>A0AA37WA59</accession>
<dbReference type="AlphaFoldDB" id="A0AA37WA59"/>
<sequence length="367" mass="39696">MKTKVIGKVLITLITTSGLVFSHGLYAATKEEAKSAAREALTKKSDDSDSQKALEEVFEAAENNYSLLKKGGMALNYSFSYSYFADQSIDLDIQSGRIIAADTSTSANHSFTNTFTFDYGLLNNLTASVSLPLVAKFETTEDINSYALGDISLSLRWQPWAVVPGELNKTLFATFSTKTGESPYEIKIDEELSTGSGYYSLGFGGSASKVLDPVVLFGSLSYTHNFIVEDLYQARSGRILEAVDPGDSYSLSGGFAYSLSYDVSLTASVQGSYSDSTIFDFVDTRTVRNVGTEDDPVEVVTVLDNKAELGQQFSGVMNFALGIRIDHSTIMNINTGFGLTEDSPDMVVGISMPLDISGLKDFSSSEQ</sequence>
<gene>
    <name evidence="2" type="ORF">GCM10007876_37010</name>
</gene>
<keyword evidence="3" id="KW-1185">Reference proteome</keyword>
<feature type="signal peptide" evidence="1">
    <location>
        <begin position="1"/>
        <end position="27"/>
    </location>
</feature>
<evidence type="ECO:0000313" key="3">
    <source>
        <dbReference type="Proteomes" id="UP001161389"/>
    </source>
</evidence>
<evidence type="ECO:0008006" key="4">
    <source>
        <dbReference type="Google" id="ProtNLM"/>
    </source>
</evidence>
<feature type="chain" id="PRO_5041458600" description="Flagellar protein FilC" evidence="1">
    <location>
        <begin position="28"/>
        <end position="367"/>
    </location>
</feature>
<keyword evidence="1" id="KW-0732">Signal</keyword>
<evidence type="ECO:0000313" key="2">
    <source>
        <dbReference type="EMBL" id="GLQ33221.1"/>
    </source>
</evidence>
<dbReference type="Proteomes" id="UP001161389">
    <property type="component" value="Unassembled WGS sequence"/>
</dbReference>
<dbReference type="EMBL" id="BSNM01000025">
    <property type="protein sequence ID" value="GLQ33221.1"/>
    <property type="molecule type" value="Genomic_DNA"/>
</dbReference>
<evidence type="ECO:0000256" key="1">
    <source>
        <dbReference type="SAM" id="SignalP"/>
    </source>
</evidence>
<reference evidence="2" key="2">
    <citation type="submission" date="2023-01" db="EMBL/GenBank/DDBJ databases">
        <title>Draft genome sequence of Litoribrevibacter albus strain NBRC 110071.</title>
        <authorList>
            <person name="Sun Q."/>
            <person name="Mori K."/>
        </authorList>
    </citation>
    <scope>NUCLEOTIDE SEQUENCE</scope>
    <source>
        <strain evidence="2">NBRC 110071</strain>
    </source>
</reference>
<protein>
    <recommendedName>
        <fullName evidence="4">Flagellar protein FilC</fullName>
    </recommendedName>
</protein>
<dbReference type="RefSeq" id="WP_284383545.1">
    <property type="nucleotide sequence ID" value="NZ_BSNM01000025.1"/>
</dbReference>